<feature type="region of interest" description="Disordered" evidence="1">
    <location>
        <begin position="1"/>
        <end position="88"/>
    </location>
</feature>
<reference evidence="2" key="2">
    <citation type="journal article" date="2023" name="IMA Fungus">
        <title>Comparative genomic study of the Penicillium genus elucidates a diverse pangenome and 15 lateral gene transfer events.</title>
        <authorList>
            <person name="Petersen C."/>
            <person name="Sorensen T."/>
            <person name="Nielsen M.R."/>
            <person name="Sondergaard T.E."/>
            <person name="Sorensen J.L."/>
            <person name="Fitzpatrick D.A."/>
            <person name="Frisvad J.C."/>
            <person name="Nielsen K.L."/>
        </authorList>
    </citation>
    <scope>NUCLEOTIDE SEQUENCE</scope>
    <source>
        <strain evidence="2">IBT 16849</strain>
    </source>
</reference>
<keyword evidence="3" id="KW-1185">Reference proteome</keyword>
<name>A0A9W9MG09_9EURO</name>
<evidence type="ECO:0000313" key="2">
    <source>
        <dbReference type="EMBL" id="KAJ5200212.1"/>
    </source>
</evidence>
<accession>A0A9W9MG09</accession>
<dbReference type="AlphaFoldDB" id="A0A9W9MG09"/>
<dbReference type="EMBL" id="JAPQKP010000003">
    <property type="protein sequence ID" value="KAJ5200212.1"/>
    <property type="molecule type" value="Genomic_DNA"/>
</dbReference>
<organism evidence="2 3">
    <name type="scientific">Penicillium cf. griseofulvum</name>
    <dbReference type="NCBI Taxonomy" id="2972120"/>
    <lineage>
        <taxon>Eukaryota</taxon>
        <taxon>Fungi</taxon>
        <taxon>Dikarya</taxon>
        <taxon>Ascomycota</taxon>
        <taxon>Pezizomycotina</taxon>
        <taxon>Eurotiomycetes</taxon>
        <taxon>Eurotiomycetidae</taxon>
        <taxon>Eurotiales</taxon>
        <taxon>Aspergillaceae</taxon>
        <taxon>Penicillium</taxon>
    </lineage>
</organism>
<evidence type="ECO:0000313" key="3">
    <source>
        <dbReference type="Proteomes" id="UP001150879"/>
    </source>
</evidence>
<dbReference type="Proteomes" id="UP001150879">
    <property type="component" value="Unassembled WGS sequence"/>
</dbReference>
<protein>
    <submittedName>
        <fullName evidence="2">Uncharacterized protein</fullName>
    </submittedName>
</protein>
<evidence type="ECO:0000256" key="1">
    <source>
        <dbReference type="SAM" id="MobiDB-lite"/>
    </source>
</evidence>
<sequence length="88" mass="9469">MRKDPSKHFYLTNSQRSGENSLPTQSLAKQTQESIAAPNSSTYSTGRDTATACRQASPTETSNYGGNHRIGTGSWYLAPTETNKGGTI</sequence>
<gene>
    <name evidence="2" type="ORF">N7472_005416</name>
</gene>
<feature type="compositionally biased region" description="Polar residues" evidence="1">
    <location>
        <begin position="11"/>
        <end position="65"/>
    </location>
</feature>
<proteinExistence type="predicted"/>
<comment type="caution">
    <text evidence="2">The sequence shown here is derived from an EMBL/GenBank/DDBJ whole genome shotgun (WGS) entry which is preliminary data.</text>
</comment>
<reference evidence="2" key="1">
    <citation type="submission" date="2022-11" db="EMBL/GenBank/DDBJ databases">
        <authorList>
            <person name="Petersen C."/>
        </authorList>
    </citation>
    <scope>NUCLEOTIDE SEQUENCE</scope>
    <source>
        <strain evidence="2">IBT 16849</strain>
    </source>
</reference>